<comment type="caution">
    <text evidence="4">The sequence shown here is derived from an EMBL/GenBank/DDBJ whole genome shotgun (WGS) entry which is preliminary data.</text>
</comment>
<evidence type="ECO:0000256" key="2">
    <source>
        <dbReference type="SAM" id="Phobius"/>
    </source>
</evidence>
<organism evidence="4 5">
    <name type="scientific">Fannyhessea vaginae PB189-T1-4</name>
    <dbReference type="NCBI Taxonomy" id="866774"/>
    <lineage>
        <taxon>Bacteria</taxon>
        <taxon>Bacillati</taxon>
        <taxon>Actinomycetota</taxon>
        <taxon>Coriobacteriia</taxon>
        <taxon>Coriobacteriales</taxon>
        <taxon>Atopobiaceae</taxon>
        <taxon>Fannyhessea</taxon>
    </lineage>
</organism>
<accession>A0ABP2J188</accession>
<dbReference type="EMBL" id="AEDQ01000029">
    <property type="protein sequence ID" value="EFL43869.1"/>
    <property type="molecule type" value="Genomic_DNA"/>
</dbReference>
<feature type="compositionally biased region" description="Polar residues" evidence="1">
    <location>
        <begin position="14"/>
        <end position="24"/>
    </location>
</feature>
<sequence>MSATTNHTDARYSAGNSATGNSTGREGASSAQRRKHAAVQPAARTYAQTTVQPKGQPTMQPAVQPAARTYAQTTVQPLSHSPNLIQNTQAMLRVSPKRAIILSSIAGVVAVAAITVGLFALTANRTNTATENAALEESAQTNTRAQDSEHTAANEGDTQSSSDNATPGAGNANGSDDASAQLIALKSELEQVVAPYGNAVSVSVVAIRTGATCDINANKQVISASMIKLAVMAAYLQAVDAGTINPQQALPLARIKIVGGTGKIQSERARTYTYDALCRYMIMYSDNTATNALIDDLGVDAVNSRARELGCTHTTLNRKLMQLNTGVENYTSAADVSRLLCAFYTQTAASAGQCTKAMDFLLQQTDGDGIPQGLSGVQFAHKTGTLSGIRHDGGIVMERSPYTIVVMCELPEGKANALMAQVARKTQQYFSRTQ</sequence>
<dbReference type="Gene3D" id="3.40.710.10">
    <property type="entry name" value="DD-peptidase/beta-lactamase superfamily"/>
    <property type="match status" value="1"/>
</dbReference>
<evidence type="ECO:0000313" key="4">
    <source>
        <dbReference type="EMBL" id="EFL43869.1"/>
    </source>
</evidence>
<feature type="compositionally biased region" description="Polar residues" evidence="1">
    <location>
        <begin position="156"/>
        <end position="165"/>
    </location>
</feature>
<dbReference type="PANTHER" id="PTHR35333">
    <property type="entry name" value="BETA-LACTAMASE"/>
    <property type="match status" value="1"/>
</dbReference>
<dbReference type="Proteomes" id="UP000004431">
    <property type="component" value="Unassembled WGS sequence"/>
</dbReference>
<evidence type="ECO:0000259" key="3">
    <source>
        <dbReference type="Pfam" id="PF13354"/>
    </source>
</evidence>
<reference evidence="4 5" key="1">
    <citation type="submission" date="2010-08" db="EMBL/GenBank/DDBJ databases">
        <authorList>
            <person name="Durkin A.S."/>
            <person name="Madupu R."/>
            <person name="Torralba M."/>
            <person name="Gillis M."/>
            <person name="Methe B."/>
            <person name="Sutton G."/>
            <person name="Nelson K.E."/>
        </authorList>
    </citation>
    <scope>NUCLEOTIDE SEQUENCE [LARGE SCALE GENOMIC DNA]</scope>
    <source>
        <strain evidence="4 5">PB189-T1-4</strain>
    </source>
</reference>
<feature type="transmembrane region" description="Helical" evidence="2">
    <location>
        <begin position="99"/>
        <end position="121"/>
    </location>
</feature>
<proteinExistence type="predicted"/>
<feature type="region of interest" description="Disordered" evidence="1">
    <location>
        <begin position="132"/>
        <end position="174"/>
    </location>
</feature>
<keyword evidence="2" id="KW-0472">Membrane</keyword>
<feature type="compositionally biased region" description="Polar residues" evidence="1">
    <location>
        <begin position="46"/>
        <end position="60"/>
    </location>
</feature>
<dbReference type="InterPro" id="IPR045155">
    <property type="entry name" value="Beta-lactam_cat"/>
</dbReference>
<dbReference type="SUPFAM" id="SSF56601">
    <property type="entry name" value="beta-lactamase/transpeptidase-like"/>
    <property type="match status" value="1"/>
</dbReference>
<feature type="region of interest" description="Disordered" evidence="1">
    <location>
        <begin position="1"/>
        <end position="60"/>
    </location>
</feature>
<keyword evidence="2" id="KW-1133">Transmembrane helix</keyword>
<keyword evidence="5" id="KW-1185">Reference proteome</keyword>
<dbReference type="InterPro" id="IPR012338">
    <property type="entry name" value="Beta-lactam/transpept-like"/>
</dbReference>
<evidence type="ECO:0000256" key="1">
    <source>
        <dbReference type="SAM" id="MobiDB-lite"/>
    </source>
</evidence>
<gene>
    <name evidence="4" type="ORF">HMPREF9248_0588</name>
</gene>
<feature type="domain" description="Beta-lactamase class A catalytic" evidence="3">
    <location>
        <begin position="202"/>
        <end position="407"/>
    </location>
</feature>
<dbReference type="PANTHER" id="PTHR35333:SF3">
    <property type="entry name" value="BETA-LACTAMASE-TYPE TRANSPEPTIDASE FOLD CONTAINING PROTEIN"/>
    <property type="match status" value="1"/>
</dbReference>
<evidence type="ECO:0000313" key="5">
    <source>
        <dbReference type="Proteomes" id="UP000004431"/>
    </source>
</evidence>
<name>A0ABP2J188_9ACTN</name>
<keyword evidence="2" id="KW-0812">Transmembrane</keyword>
<dbReference type="Pfam" id="PF13354">
    <property type="entry name" value="Beta-lactamase2"/>
    <property type="match status" value="1"/>
</dbReference>
<dbReference type="RefSeq" id="WP_006304532.1">
    <property type="nucleotide sequence ID" value="NZ_AEDQ01000029.1"/>
</dbReference>
<protein>
    <recommendedName>
        <fullName evidence="3">Beta-lactamase class A catalytic domain-containing protein</fullName>
    </recommendedName>
</protein>
<dbReference type="InterPro" id="IPR000871">
    <property type="entry name" value="Beta-lactam_class-A"/>
</dbReference>